<reference evidence="1 2" key="1">
    <citation type="submission" date="2019-05" db="EMBL/GenBank/DDBJ databases">
        <title>Another draft genome of Portunus trituberculatus and its Hox gene families provides insights of decapod evolution.</title>
        <authorList>
            <person name="Jeong J.-H."/>
            <person name="Song I."/>
            <person name="Kim S."/>
            <person name="Choi T."/>
            <person name="Kim D."/>
            <person name="Ryu S."/>
            <person name="Kim W."/>
        </authorList>
    </citation>
    <scope>NUCLEOTIDE SEQUENCE [LARGE SCALE GENOMIC DNA]</scope>
    <source>
        <tissue evidence="1">Muscle</tissue>
    </source>
</reference>
<dbReference type="EMBL" id="VSRR010038832">
    <property type="protein sequence ID" value="MPC74390.1"/>
    <property type="molecule type" value="Genomic_DNA"/>
</dbReference>
<comment type="caution">
    <text evidence="1">The sequence shown here is derived from an EMBL/GenBank/DDBJ whole genome shotgun (WGS) entry which is preliminary data.</text>
</comment>
<evidence type="ECO:0000313" key="1">
    <source>
        <dbReference type="EMBL" id="MPC74390.1"/>
    </source>
</evidence>
<gene>
    <name evidence="1" type="ORF">E2C01_068748</name>
</gene>
<proteinExistence type="predicted"/>
<name>A0A5B7HPM1_PORTR</name>
<accession>A0A5B7HPM1</accession>
<organism evidence="1 2">
    <name type="scientific">Portunus trituberculatus</name>
    <name type="common">Swimming crab</name>
    <name type="synonym">Neptunus trituberculatus</name>
    <dbReference type="NCBI Taxonomy" id="210409"/>
    <lineage>
        <taxon>Eukaryota</taxon>
        <taxon>Metazoa</taxon>
        <taxon>Ecdysozoa</taxon>
        <taxon>Arthropoda</taxon>
        <taxon>Crustacea</taxon>
        <taxon>Multicrustacea</taxon>
        <taxon>Malacostraca</taxon>
        <taxon>Eumalacostraca</taxon>
        <taxon>Eucarida</taxon>
        <taxon>Decapoda</taxon>
        <taxon>Pleocyemata</taxon>
        <taxon>Brachyura</taxon>
        <taxon>Eubrachyura</taxon>
        <taxon>Portunoidea</taxon>
        <taxon>Portunidae</taxon>
        <taxon>Portuninae</taxon>
        <taxon>Portunus</taxon>
    </lineage>
</organism>
<dbReference type="Proteomes" id="UP000324222">
    <property type="component" value="Unassembled WGS sequence"/>
</dbReference>
<evidence type="ECO:0000313" key="2">
    <source>
        <dbReference type="Proteomes" id="UP000324222"/>
    </source>
</evidence>
<sequence>MNDTPAAH</sequence>
<protein>
    <submittedName>
        <fullName evidence="1">Uncharacterized protein</fullName>
    </submittedName>
</protein>
<keyword evidence="2" id="KW-1185">Reference proteome</keyword>